<keyword evidence="8 10" id="KW-0694">RNA-binding</keyword>
<dbReference type="Pfam" id="PF03193">
    <property type="entry name" value="RsgA_GTPase"/>
    <property type="match status" value="1"/>
</dbReference>
<evidence type="ECO:0000256" key="1">
    <source>
        <dbReference type="ARBA" id="ARBA00022490"/>
    </source>
</evidence>
<keyword evidence="6 10" id="KW-0378">Hydrolase</keyword>
<dbReference type="Proteomes" id="UP000198995">
    <property type="component" value="Unassembled WGS sequence"/>
</dbReference>
<dbReference type="CDD" id="cd04466">
    <property type="entry name" value="S1_YloQ_GTPase"/>
    <property type="match status" value="1"/>
</dbReference>
<dbReference type="OrthoDB" id="9809485at2"/>
<feature type="binding site" evidence="10">
    <location>
        <position position="241"/>
    </location>
    <ligand>
        <name>Zn(2+)</name>
        <dbReference type="ChEBI" id="CHEBI:29105"/>
    </ligand>
</feature>
<dbReference type="Pfam" id="PF16745">
    <property type="entry name" value="RsgA_N"/>
    <property type="match status" value="1"/>
</dbReference>
<dbReference type="InterPro" id="IPR031944">
    <property type="entry name" value="RsgA_N"/>
</dbReference>
<dbReference type="GO" id="GO:0005737">
    <property type="term" value="C:cytoplasm"/>
    <property type="evidence" value="ECO:0007669"/>
    <property type="project" value="UniProtKB-SubCell"/>
</dbReference>
<evidence type="ECO:0000259" key="11">
    <source>
        <dbReference type="PROSITE" id="PS50936"/>
    </source>
</evidence>
<keyword evidence="7 10" id="KW-0862">Zinc</keyword>
<evidence type="ECO:0000256" key="7">
    <source>
        <dbReference type="ARBA" id="ARBA00022833"/>
    </source>
</evidence>
<dbReference type="GO" id="GO:0042274">
    <property type="term" value="P:ribosomal small subunit biogenesis"/>
    <property type="evidence" value="ECO:0007669"/>
    <property type="project" value="UniProtKB-UniRule"/>
</dbReference>
<keyword evidence="2 10" id="KW-0690">Ribosome biogenesis</keyword>
<keyword evidence="14" id="KW-1185">Reference proteome</keyword>
<keyword evidence="9 10" id="KW-0342">GTP-binding</keyword>
<evidence type="ECO:0000256" key="10">
    <source>
        <dbReference type="HAMAP-Rule" id="MF_01820"/>
    </source>
</evidence>
<feature type="binding site" evidence="10">
    <location>
        <begin position="111"/>
        <end position="114"/>
    </location>
    <ligand>
        <name>GTP</name>
        <dbReference type="ChEBI" id="CHEBI:37565"/>
    </ligand>
</feature>
<dbReference type="STRING" id="2741.SAMN04489866_10195"/>
<keyword evidence="3 10" id="KW-0479">Metal-binding</keyword>
<evidence type="ECO:0000259" key="12">
    <source>
        <dbReference type="PROSITE" id="PS51721"/>
    </source>
</evidence>
<evidence type="ECO:0000256" key="3">
    <source>
        <dbReference type="ARBA" id="ARBA00022723"/>
    </source>
</evidence>
<feature type="domain" description="EngC GTPase" evidence="11">
    <location>
        <begin position="71"/>
        <end position="214"/>
    </location>
</feature>
<dbReference type="PROSITE" id="PS50936">
    <property type="entry name" value="ENGC_GTPASE"/>
    <property type="match status" value="1"/>
</dbReference>
<dbReference type="EC" id="3.6.1.-" evidence="10"/>
<dbReference type="InterPro" id="IPR030378">
    <property type="entry name" value="G_CP_dom"/>
</dbReference>
<dbReference type="EMBL" id="FNAF01000001">
    <property type="protein sequence ID" value="SDD07028.1"/>
    <property type="molecule type" value="Genomic_DNA"/>
</dbReference>
<dbReference type="RefSeq" id="WP_159427913.1">
    <property type="nucleotide sequence ID" value="NZ_FNAF01000001.1"/>
</dbReference>
<dbReference type="Gene3D" id="3.40.50.300">
    <property type="entry name" value="P-loop containing nucleotide triphosphate hydrolases"/>
    <property type="match status" value="1"/>
</dbReference>
<keyword evidence="4 10" id="KW-0699">rRNA-binding</keyword>
<dbReference type="PANTHER" id="PTHR32120:SF11">
    <property type="entry name" value="SMALL RIBOSOMAL SUBUNIT BIOGENESIS GTPASE RSGA 1, MITOCHONDRIAL-RELATED"/>
    <property type="match status" value="1"/>
</dbReference>
<dbReference type="InterPro" id="IPR004881">
    <property type="entry name" value="Ribosome_biogen_GTPase_RsgA"/>
</dbReference>
<evidence type="ECO:0000313" key="14">
    <source>
        <dbReference type="Proteomes" id="UP000198995"/>
    </source>
</evidence>
<dbReference type="InterPro" id="IPR027417">
    <property type="entry name" value="P-loop_NTPase"/>
</dbReference>
<dbReference type="GO" id="GO:0046872">
    <property type="term" value="F:metal ion binding"/>
    <property type="evidence" value="ECO:0007669"/>
    <property type="project" value="UniProtKB-KW"/>
</dbReference>
<accession>A0A1G6RR60</accession>
<dbReference type="GO" id="GO:0005525">
    <property type="term" value="F:GTP binding"/>
    <property type="evidence" value="ECO:0007669"/>
    <property type="project" value="UniProtKB-UniRule"/>
</dbReference>
<dbReference type="InterPro" id="IPR010914">
    <property type="entry name" value="RsgA_GTPase_dom"/>
</dbReference>
<feature type="binding site" evidence="10">
    <location>
        <position position="248"/>
    </location>
    <ligand>
        <name>Zn(2+)</name>
        <dbReference type="ChEBI" id="CHEBI:29105"/>
    </ligand>
</feature>
<evidence type="ECO:0000256" key="4">
    <source>
        <dbReference type="ARBA" id="ARBA00022730"/>
    </source>
</evidence>
<comment type="similarity">
    <text evidence="10">Belongs to the TRAFAC class YlqF/YawG GTPase family. RsgA subfamily.</text>
</comment>
<dbReference type="InterPro" id="IPR012340">
    <property type="entry name" value="NA-bd_OB-fold"/>
</dbReference>
<dbReference type="SUPFAM" id="SSF52540">
    <property type="entry name" value="P-loop containing nucleoside triphosphate hydrolases"/>
    <property type="match status" value="1"/>
</dbReference>
<dbReference type="AlphaFoldDB" id="A0A1G6RR60"/>
<sequence length="281" mass="31395">MKGRVLTAQGGFYDVYAQDDVYTCRLRGKNKQGMRVAVAGDCVDIETAANGTGTIEAIHPRKNLLPRPTIANIDQLLILSALKDPPTDFMLIDRLLVLCAHHQIDPLLVFNKLDLSADTRRIKDYYRDFFPIFIISAETGAGIADLSEKLHQKITALAGHSGVGKSSLINRLTGMSEQSTAAVSDKLRRGRHTTRASRFIPYREGFLVDTPGFNVLHLPEDLSALQLAGLYPDFSQYTDECRYRDCLHRNEPDCAVKAAVEADKISADRYHNYWLLLSELN</sequence>
<feature type="domain" description="CP-type G" evidence="12">
    <location>
        <begin position="62"/>
        <end position="216"/>
    </location>
</feature>
<evidence type="ECO:0000313" key="13">
    <source>
        <dbReference type="EMBL" id="SDD07028.1"/>
    </source>
</evidence>
<dbReference type="HAMAP" id="MF_01820">
    <property type="entry name" value="GTPase_RsgA"/>
    <property type="match status" value="1"/>
</dbReference>
<evidence type="ECO:0000256" key="6">
    <source>
        <dbReference type="ARBA" id="ARBA00022801"/>
    </source>
</evidence>
<dbReference type="SUPFAM" id="SSF50249">
    <property type="entry name" value="Nucleic acid-binding proteins"/>
    <property type="match status" value="1"/>
</dbReference>
<name>A0A1G6RR60_PEPNI</name>
<evidence type="ECO:0000256" key="8">
    <source>
        <dbReference type="ARBA" id="ARBA00022884"/>
    </source>
</evidence>
<feature type="binding site" evidence="10">
    <location>
        <position position="254"/>
    </location>
    <ligand>
        <name>Zn(2+)</name>
        <dbReference type="ChEBI" id="CHEBI:29105"/>
    </ligand>
</feature>
<evidence type="ECO:0000256" key="2">
    <source>
        <dbReference type="ARBA" id="ARBA00022517"/>
    </source>
</evidence>
<dbReference type="GO" id="GO:0019843">
    <property type="term" value="F:rRNA binding"/>
    <property type="evidence" value="ECO:0007669"/>
    <property type="project" value="UniProtKB-KW"/>
</dbReference>
<comment type="subcellular location">
    <subcellularLocation>
        <location evidence="10">Cytoplasm</location>
    </subcellularLocation>
</comment>
<comment type="cofactor">
    <cofactor evidence="10">
        <name>Zn(2+)</name>
        <dbReference type="ChEBI" id="CHEBI:29105"/>
    </cofactor>
    <text evidence="10">Binds 1 zinc ion per subunit.</text>
</comment>
<reference evidence="13 14" key="1">
    <citation type="submission" date="2016-10" db="EMBL/GenBank/DDBJ databases">
        <authorList>
            <person name="de Groot N.N."/>
        </authorList>
    </citation>
    <scope>NUCLEOTIDE SEQUENCE [LARGE SCALE GENOMIC DNA]</scope>
    <source>
        <strain evidence="13 14">DSM 20475</strain>
    </source>
</reference>
<comment type="subunit">
    <text evidence="10">Monomer. Associates with 30S ribosomal subunit, binds 16S rRNA.</text>
</comment>
<organism evidence="13 14">
    <name type="scientific">Peptococcus niger</name>
    <dbReference type="NCBI Taxonomy" id="2741"/>
    <lineage>
        <taxon>Bacteria</taxon>
        <taxon>Bacillati</taxon>
        <taxon>Bacillota</taxon>
        <taxon>Clostridia</taxon>
        <taxon>Eubacteriales</taxon>
        <taxon>Peptococcaceae</taxon>
        <taxon>Peptococcus</taxon>
    </lineage>
</organism>
<gene>
    <name evidence="10" type="primary">rsgA</name>
    <name evidence="13" type="ORF">SAMN04489866_10195</name>
</gene>
<feature type="binding site" evidence="10">
    <location>
        <begin position="159"/>
        <end position="167"/>
    </location>
    <ligand>
        <name>GTP</name>
        <dbReference type="ChEBI" id="CHEBI:37565"/>
    </ligand>
</feature>
<evidence type="ECO:0000256" key="9">
    <source>
        <dbReference type="ARBA" id="ARBA00023134"/>
    </source>
</evidence>
<keyword evidence="1 10" id="KW-0963">Cytoplasm</keyword>
<dbReference type="GO" id="GO:0003924">
    <property type="term" value="F:GTPase activity"/>
    <property type="evidence" value="ECO:0007669"/>
    <property type="project" value="UniProtKB-UniRule"/>
</dbReference>
<protein>
    <recommendedName>
        <fullName evidence="10">Small ribosomal subunit biogenesis GTPase RsgA</fullName>
        <ecNumber evidence="10">3.6.1.-</ecNumber>
    </recommendedName>
</protein>
<proteinExistence type="inferred from homology"/>
<feature type="binding site" evidence="10">
    <location>
        <position position="246"/>
    </location>
    <ligand>
        <name>Zn(2+)</name>
        <dbReference type="ChEBI" id="CHEBI:29105"/>
    </ligand>
</feature>
<evidence type="ECO:0000256" key="5">
    <source>
        <dbReference type="ARBA" id="ARBA00022741"/>
    </source>
</evidence>
<dbReference type="NCBIfam" id="TIGR00157">
    <property type="entry name" value="ribosome small subunit-dependent GTPase A"/>
    <property type="match status" value="1"/>
</dbReference>
<keyword evidence="5 10" id="KW-0547">Nucleotide-binding</keyword>
<dbReference type="Gene3D" id="1.10.40.50">
    <property type="entry name" value="Probable gtpase engc, domain 3"/>
    <property type="match status" value="1"/>
</dbReference>
<dbReference type="PANTHER" id="PTHR32120">
    <property type="entry name" value="SMALL RIBOSOMAL SUBUNIT BIOGENESIS GTPASE RSGA"/>
    <property type="match status" value="1"/>
</dbReference>
<dbReference type="Gene3D" id="2.40.50.140">
    <property type="entry name" value="Nucleic acid-binding proteins"/>
    <property type="match status" value="1"/>
</dbReference>
<comment type="function">
    <text evidence="10">One of several proteins that assist in the late maturation steps of the functional core of the 30S ribosomal subunit. Helps release RbfA from mature subunits. May play a role in the assembly of ribosomal proteins into the subunit. Circularly permuted GTPase that catalyzes slow GTP hydrolysis, GTPase activity is stimulated by the 30S ribosomal subunit.</text>
</comment>
<dbReference type="PROSITE" id="PS51721">
    <property type="entry name" value="G_CP"/>
    <property type="match status" value="1"/>
</dbReference>
<dbReference type="CDD" id="cd01854">
    <property type="entry name" value="YjeQ_EngC"/>
    <property type="match status" value="1"/>
</dbReference>